<evidence type="ECO:0000313" key="2">
    <source>
        <dbReference type="Proteomes" id="UP001056120"/>
    </source>
</evidence>
<name>A0ACB9D7T0_9ASTR</name>
<organism evidence="1 2">
    <name type="scientific">Smallanthus sonchifolius</name>
    <dbReference type="NCBI Taxonomy" id="185202"/>
    <lineage>
        <taxon>Eukaryota</taxon>
        <taxon>Viridiplantae</taxon>
        <taxon>Streptophyta</taxon>
        <taxon>Embryophyta</taxon>
        <taxon>Tracheophyta</taxon>
        <taxon>Spermatophyta</taxon>
        <taxon>Magnoliopsida</taxon>
        <taxon>eudicotyledons</taxon>
        <taxon>Gunneridae</taxon>
        <taxon>Pentapetalae</taxon>
        <taxon>asterids</taxon>
        <taxon>campanulids</taxon>
        <taxon>Asterales</taxon>
        <taxon>Asteraceae</taxon>
        <taxon>Asteroideae</taxon>
        <taxon>Heliantheae alliance</taxon>
        <taxon>Millerieae</taxon>
        <taxon>Smallanthus</taxon>
    </lineage>
</organism>
<reference evidence="2" key="1">
    <citation type="journal article" date="2022" name="Mol. Ecol. Resour.">
        <title>The genomes of chicory, endive, great burdock and yacon provide insights into Asteraceae palaeo-polyploidization history and plant inulin production.</title>
        <authorList>
            <person name="Fan W."/>
            <person name="Wang S."/>
            <person name="Wang H."/>
            <person name="Wang A."/>
            <person name="Jiang F."/>
            <person name="Liu H."/>
            <person name="Zhao H."/>
            <person name="Xu D."/>
            <person name="Zhang Y."/>
        </authorList>
    </citation>
    <scope>NUCLEOTIDE SEQUENCE [LARGE SCALE GENOMIC DNA]</scope>
    <source>
        <strain evidence="2">cv. Yunnan</strain>
    </source>
</reference>
<comment type="caution">
    <text evidence="1">The sequence shown here is derived from an EMBL/GenBank/DDBJ whole genome shotgun (WGS) entry which is preliminary data.</text>
</comment>
<dbReference type="EMBL" id="CM042037">
    <property type="protein sequence ID" value="KAI3742443.1"/>
    <property type="molecule type" value="Genomic_DNA"/>
</dbReference>
<evidence type="ECO:0000313" key="1">
    <source>
        <dbReference type="EMBL" id="KAI3742443.1"/>
    </source>
</evidence>
<gene>
    <name evidence="1" type="ORF">L1987_60125</name>
</gene>
<sequence>MDETVLRSAEITREIYQLLTLINLHLVITTYIGISKRLAKALLRGSSFGILAPSIMIQSSNSTPHGLMWTEEPLILLLKCSLQDPSKSSVSLFPSITYLRNNYLCIYRYMTKYNKVDIRAIKIWAHQIQLGLLYLHGHGPPVIHRDLKSVTTFLLMVIWDK</sequence>
<keyword evidence="2" id="KW-1185">Reference proteome</keyword>
<accession>A0ACB9D7T0</accession>
<dbReference type="Proteomes" id="UP001056120">
    <property type="component" value="Linkage Group LG20"/>
</dbReference>
<protein>
    <submittedName>
        <fullName evidence="1">Uncharacterized protein</fullName>
    </submittedName>
</protein>
<proteinExistence type="predicted"/>
<reference evidence="1 2" key="2">
    <citation type="journal article" date="2022" name="Mol. Ecol. Resour.">
        <title>The genomes of chicory, endive, great burdock and yacon provide insights into Asteraceae paleo-polyploidization history and plant inulin production.</title>
        <authorList>
            <person name="Fan W."/>
            <person name="Wang S."/>
            <person name="Wang H."/>
            <person name="Wang A."/>
            <person name="Jiang F."/>
            <person name="Liu H."/>
            <person name="Zhao H."/>
            <person name="Xu D."/>
            <person name="Zhang Y."/>
        </authorList>
    </citation>
    <scope>NUCLEOTIDE SEQUENCE [LARGE SCALE GENOMIC DNA]</scope>
    <source>
        <strain evidence="2">cv. Yunnan</strain>
        <tissue evidence="1">Leaves</tissue>
    </source>
</reference>